<dbReference type="PANTHER" id="PTHR13847:SF274">
    <property type="entry name" value="RIESKE 2FE-2S IRON-SULFUR PROTEIN YHFW-RELATED"/>
    <property type="match status" value="1"/>
</dbReference>
<keyword evidence="5" id="KW-1015">Disulfide bond</keyword>
<dbReference type="Pfam" id="PF00355">
    <property type="entry name" value="Rieske"/>
    <property type="match status" value="1"/>
</dbReference>
<keyword evidence="3" id="KW-0408">Iron</keyword>
<reference evidence="8" key="1">
    <citation type="submission" date="2017-08" db="EMBL/GenBank/DDBJ databases">
        <authorList>
            <person name="Varghese N."/>
            <person name="Submissions S."/>
        </authorList>
    </citation>
    <scope>NUCLEOTIDE SEQUENCE [LARGE SCALE GENOMIC DNA]</scope>
    <source>
        <strain evidence="8">DSM 23173</strain>
    </source>
</reference>
<dbReference type="InterPro" id="IPR036188">
    <property type="entry name" value="FAD/NAD-bd_sf"/>
</dbReference>
<dbReference type="Gene3D" id="3.30.9.10">
    <property type="entry name" value="D-Amino Acid Oxidase, subunit A, domain 2"/>
    <property type="match status" value="1"/>
</dbReference>
<evidence type="ECO:0000256" key="5">
    <source>
        <dbReference type="ARBA" id="ARBA00023157"/>
    </source>
</evidence>
<dbReference type="GO" id="GO:0004497">
    <property type="term" value="F:monooxygenase activity"/>
    <property type="evidence" value="ECO:0007669"/>
    <property type="project" value="UniProtKB-ARBA"/>
</dbReference>
<dbReference type="InterPro" id="IPR005805">
    <property type="entry name" value="Rieske_Fe-S_prot_C"/>
</dbReference>
<feature type="domain" description="Rieske" evidence="6">
    <location>
        <begin position="422"/>
        <end position="511"/>
    </location>
</feature>
<name>A0A285UCD4_9STAP</name>
<evidence type="ECO:0000256" key="3">
    <source>
        <dbReference type="ARBA" id="ARBA00023004"/>
    </source>
</evidence>
<evidence type="ECO:0000259" key="6">
    <source>
        <dbReference type="PROSITE" id="PS51296"/>
    </source>
</evidence>
<proteinExistence type="predicted"/>
<dbReference type="PROSITE" id="PS51296">
    <property type="entry name" value="RIESKE"/>
    <property type="match status" value="1"/>
</dbReference>
<dbReference type="GO" id="GO:0051537">
    <property type="term" value="F:2 iron, 2 sulfur cluster binding"/>
    <property type="evidence" value="ECO:0007669"/>
    <property type="project" value="UniProtKB-KW"/>
</dbReference>
<keyword evidence="4" id="KW-0411">Iron-sulfur</keyword>
<accession>A0A285UCD4</accession>
<evidence type="ECO:0000256" key="4">
    <source>
        <dbReference type="ARBA" id="ARBA00023014"/>
    </source>
</evidence>
<evidence type="ECO:0000313" key="7">
    <source>
        <dbReference type="EMBL" id="SOC39403.1"/>
    </source>
</evidence>
<dbReference type="EMBL" id="OBQF01000001">
    <property type="protein sequence ID" value="SOC39403.1"/>
    <property type="molecule type" value="Genomic_DNA"/>
</dbReference>
<dbReference type="Proteomes" id="UP000219412">
    <property type="component" value="Unassembled WGS sequence"/>
</dbReference>
<dbReference type="InterPro" id="IPR006076">
    <property type="entry name" value="FAD-dep_OxRdtase"/>
</dbReference>
<keyword evidence="1" id="KW-0001">2Fe-2S</keyword>
<dbReference type="SUPFAM" id="SSF50022">
    <property type="entry name" value="ISP domain"/>
    <property type="match status" value="1"/>
</dbReference>
<dbReference type="GO" id="GO:0005737">
    <property type="term" value="C:cytoplasm"/>
    <property type="evidence" value="ECO:0007669"/>
    <property type="project" value="TreeGrafter"/>
</dbReference>
<dbReference type="Gene3D" id="2.102.10.10">
    <property type="entry name" value="Rieske [2Fe-2S] iron-sulphur domain"/>
    <property type="match status" value="1"/>
</dbReference>
<evidence type="ECO:0000256" key="1">
    <source>
        <dbReference type="ARBA" id="ARBA00022714"/>
    </source>
</evidence>
<evidence type="ECO:0000313" key="8">
    <source>
        <dbReference type="Proteomes" id="UP000219412"/>
    </source>
</evidence>
<protein>
    <submittedName>
        <fullName evidence="7">Glycine/D-amino acid oxidase-like deaminating enzyme</fullName>
    </submittedName>
</protein>
<sequence length="511" mass="57307">MEKNQDVKMSYWSASVDLPQFPELEEDIDTEVLVVGAGITGIMNAYQLMLKGYDVTIIEGNEILSGTTKNTTARVTAQQGVLYGQLAKQMDEASARKYYDSQMAAITEMENVAVKHDIDCDFKRVDTVIYAVNEESIKELEQEAEMYDSLGIEGHLSKGELKLPFETVAELVMKNQAEFHPLKFLKGVLDVAVDSGVKVYEQTRAKSVDENTLHTENGQKINFENLVIATHFPFLDFDGFYFNSFKISYGYGLVTTTTTPPPEDINMAGYDGPGLSLRNIVNPSKETPTVLFGGAGHMSYEDKDMDKQLEVLKLYADQMTMNEETLYAYRAQDLMTGDSLPFIGKFQKSHDNRFVATGFNKFGMTNGVLSSMIIRDLMTGDDNEYADLLDPHRKQTAFQQLKQHITNPLHIIESEAKNMTDSHPDIESIELDSGQGTVASEGMKKKGVYREDDAYYVVSNRCTHMGCSLGWNGEDKTWDCPCHGSRFNYDGKVIEGPAVDDLDMEIRRLDS</sequence>
<dbReference type="Pfam" id="PF01266">
    <property type="entry name" value="DAO"/>
    <property type="match status" value="1"/>
</dbReference>
<dbReference type="SUPFAM" id="SSF51905">
    <property type="entry name" value="FAD/NAD(P)-binding domain"/>
    <property type="match status" value="1"/>
</dbReference>
<dbReference type="GO" id="GO:0046872">
    <property type="term" value="F:metal ion binding"/>
    <property type="evidence" value="ECO:0007669"/>
    <property type="project" value="UniProtKB-KW"/>
</dbReference>
<dbReference type="PANTHER" id="PTHR13847">
    <property type="entry name" value="SARCOSINE DEHYDROGENASE-RELATED"/>
    <property type="match status" value="1"/>
</dbReference>
<gene>
    <name evidence="7" type="ORF">SAMN05878391_0877</name>
</gene>
<dbReference type="InterPro" id="IPR017941">
    <property type="entry name" value="Rieske_2Fe-2S"/>
</dbReference>
<dbReference type="AlphaFoldDB" id="A0A285UCD4"/>
<keyword evidence="8" id="KW-1185">Reference proteome</keyword>
<dbReference type="PRINTS" id="PR00162">
    <property type="entry name" value="RIESKE"/>
</dbReference>
<evidence type="ECO:0000256" key="2">
    <source>
        <dbReference type="ARBA" id="ARBA00022723"/>
    </source>
</evidence>
<dbReference type="InterPro" id="IPR036922">
    <property type="entry name" value="Rieske_2Fe-2S_sf"/>
</dbReference>
<organism evidence="7 8">
    <name type="scientific">Salinicoccus kekensis</name>
    <dbReference type="NCBI Taxonomy" id="714307"/>
    <lineage>
        <taxon>Bacteria</taxon>
        <taxon>Bacillati</taxon>
        <taxon>Bacillota</taxon>
        <taxon>Bacilli</taxon>
        <taxon>Bacillales</taxon>
        <taxon>Staphylococcaceae</taxon>
        <taxon>Salinicoccus</taxon>
    </lineage>
</organism>
<dbReference type="GO" id="GO:0016705">
    <property type="term" value="F:oxidoreductase activity, acting on paired donors, with incorporation or reduction of molecular oxygen"/>
    <property type="evidence" value="ECO:0007669"/>
    <property type="project" value="UniProtKB-ARBA"/>
</dbReference>
<keyword evidence="2" id="KW-0479">Metal-binding</keyword>
<dbReference type="RefSeq" id="WP_179647090.1">
    <property type="nucleotide sequence ID" value="NZ_OBQF01000001.1"/>
</dbReference>
<dbReference type="GO" id="GO:0016020">
    <property type="term" value="C:membrane"/>
    <property type="evidence" value="ECO:0007669"/>
    <property type="project" value="InterPro"/>
</dbReference>
<dbReference type="Gene3D" id="3.50.50.60">
    <property type="entry name" value="FAD/NAD(P)-binding domain"/>
    <property type="match status" value="1"/>
</dbReference>